<dbReference type="AlphaFoldDB" id="A0A834TB23"/>
<dbReference type="Proteomes" id="UP000634136">
    <property type="component" value="Unassembled WGS sequence"/>
</dbReference>
<dbReference type="EMBL" id="JAAIUW010000008">
    <property type="protein sequence ID" value="KAF7818580.1"/>
    <property type="molecule type" value="Genomic_DNA"/>
</dbReference>
<evidence type="ECO:0000313" key="2">
    <source>
        <dbReference type="Proteomes" id="UP000634136"/>
    </source>
</evidence>
<name>A0A834TB23_9FABA</name>
<gene>
    <name evidence="1" type="ORF">G2W53_024035</name>
</gene>
<organism evidence="1 2">
    <name type="scientific">Senna tora</name>
    <dbReference type="NCBI Taxonomy" id="362788"/>
    <lineage>
        <taxon>Eukaryota</taxon>
        <taxon>Viridiplantae</taxon>
        <taxon>Streptophyta</taxon>
        <taxon>Embryophyta</taxon>
        <taxon>Tracheophyta</taxon>
        <taxon>Spermatophyta</taxon>
        <taxon>Magnoliopsida</taxon>
        <taxon>eudicotyledons</taxon>
        <taxon>Gunneridae</taxon>
        <taxon>Pentapetalae</taxon>
        <taxon>rosids</taxon>
        <taxon>fabids</taxon>
        <taxon>Fabales</taxon>
        <taxon>Fabaceae</taxon>
        <taxon>Caesalpinioideae</taxon>
        <taxon>Cassia clade</taxon>
        <taxon>Senna</taxon>
    </lineage>
</organism>
<accession>A0A834TB23</accession>
<reference evidence="1" key="1">
    <citation type="submission" date="2020-09" db="EMBL/GenBank/DDBJ databases">
        <title>Genome-Enabled Discovery of Anthraquinone Biosynthesis in Senna tora.</title>
        <authorList>
            <person name="Kang S.-H."/>
            <person name="Pandey R.P."/>
            <person name="Lee C.-M."/>
            <person name="Sim J.-S."/>
            <person name="Jeong J.-T."/>
            <person name="Choi B.-S."/>
            <person name="Jung M."/>
            <person name="Ginzburg D."/>
            <person name="Zhao K."/>
            <person name="Won S.Y."/>
            <person name="Oh T.-J."/>
            <person name="Yu Y."/>
            <person name="Kim N.-H."/>
            <person name="Lee O.R."/>
            <person name="Lee T.-H."/>
            <person name="Bashyal P."/>
            <person name="Kim T.-S."/>
            <person name="Lee W.-H."/>
            <person name="Kawkins C."/>
            <person name="Kim C.-K."/>
            <person name="Kim J.S."/>
            <person name="Ahn B.O."/>
            <person name="Rhee S.Y."/>
            <person name="Sohng J.K."/>
        </authorList>
    </citation>
    <scope>NUCLEOTIDE SEQUENCE</scope>
    <source>
        <tissue evidence="1">Leaf</tissue>
    </source>
</reference>
<protein>
    <submittedName>
        <fullName evidence="1">Uncharacterized protein</fullName>
    </submittedName>
</protein>
<keyword evidence="2" id="KW-1185">Reference proteome</keyword>
<sequence>MGLGMRFSGLVARLCNPKQNGGRVWKNAYHPCTSKCPPHLGNKGK</sequence>
<proteinExistence type="predicted"/>
<evidence type="ECO:0000313" key="1">
    <source>
        <dbReference type="EMBL" id="KAF7818580.1"/>
    </source>
</evidence>
<comment type="caution">
    <text evidence="1">The sequence shown here is derived from an EMBL/GenBank/DDBJ whole genome shotgun (WGS) entry which is preliminary data.</text>
</comment>